<feature type="region of interest" description="Disordered" evidence="2">
    <location>
        <begin position="479"/>
        <end position="509"/>
    </location>
</feature>
<evidence type="ECO:0000256" key="1">
    <source>
        <dbReference type="PROSITE-ProRule" id="PRU00371"/>
    </source>
</evidence>
<gene>
    <name evidence="4" type="ORF">PAPOLLO_LOCUS18564</name>
</gene>
<dbReference type="AlphaFoldDB" id="A0A8S3XIS2"/>
<dbReference type="GO" id="GO:0005667">
    <property type="term" value="C:transcription regulator complex"/>
    <property type="evidence" value="ECO:0007669"/>
    <property type="project" value="TreeGrafter"/>
</dbReference>
<dbReference type="InterPro" id="IPR006578">
    <property type="entry name" value="MADF-dom"/>
</dbReference>
<dbReference type="InterPro" id="IPR039353">
    <property type="entry name" value="TF_Adf1"/>
</dbReference>
<evidence type="ECO:0000313" key="4">
    <source>
        <dbReference type="EMBL" id="CAG5026237.1"/>
    </source>
</evidence>
<evidence type="ECO:0000256" key="2">
    <source>
        <dbReference type="SAM" id="MobiDB-lite"/>
    </source>
</evidence>
<keyword evidence="5" id="KW-1185">Reference proteome</keyword>
<dbReference type="PANTHER" id="PTHR12243">
    <property type="entry name" value="MADF DOMAIN TRANSCRIPTION FACTOR"/>
    <property type="match status" value="1"/>
</dbReference>
<dbReference type="PANTHER" id="PTHR12243:SF69">
    <property type="entry name" value="SI:CH73-59F11.3"/>
    <property type="match status" value="1"/>
</dbReference>
<comment type="caution">
    <text evidence="4">The sequence shown here is derived from an EMBL/GenBank/DDBJ whole genome shotgun (WGS) entry which is preliminary data.</text>
</comment>
<dbReference type="GO" id="GO:0003677">
    <property type="term" value="F:DNA binding"/>
    <property type="evidence" value="ECO:0007669"/>
    <property type="project" value="InterPro"/>
</dbReference>
<sequence length="651" mass="74797">MACLQCTSVIDENEQYYATDDMGPEIISVIERYLGHLIPEGGLICFACWVHTRRTIQQQGIIAAPAVMNMNACVWCRRSLAQTRSHSIPEGPERTIITQTIYPREIPPGGLVCYACWVAARRNVEHATRVEDNRQGPSNLHQDSMCAWCRMSLHRRRTHVASGPVRDEVAARIYPNELPEHALLCSNCWTRAHENIEMEQEVVQFDIQPPSASITLDGFTHTTQTSTHCFVPACNNVERNRVPEYLRRIILKSEKIFVTENARVCNEHKCLYNWEFLDQHQFSNTFTKNEIESMLKLSIQDNEINQLDFNNMSSIDEGLFKFWTGITKDNFINILNVISPALTCKNQKIALGIYLVKARTGDSHERIASLFHLTKSSITRLLRVAKEALLRLFVPLHLGINHTRNDLINRNLLIPEGHSLQKKWKNIRSCFSREVRRLKNTKSGSTASHKTPYIYYNQLLFLKNTVGNLNTESNIAEQEHLTNDQEPLGPYSRENIVGRKKKKTSDDGTSELLTTLNKCSETRKNKEDILEQDEDRMFLMSLLSSFRAIPEHKKSAAKIQLISVIESFRSSTQNNIYPNTMWRNFNEYEYERGYFTPEAGRSTAPSQQSRPEAQHYYTLPTSTPSERERPEARFSTVTSNTSQDSDILDLF</sequence>
<dbReference type="InterPro" id="IPR004210">
    <property type="entry name" value="BESS_motif"/>
</dbReference>
<feature type="domain" description="BESS" evidence="3">
    <location>
        <begin position="532"/>
        <end position="571"/>
    </location>
</feature>
<dbReference type="EMBL" id="CAJQZP010001176">
    <property type="protein sequence ID" value="CAG5026237.1"/>
    <property type="molecule type" value="Genomic_DNA"/>
</dbReference>
<feature type="compositionally biased region" description="Polar residues" evidence="2">
    <location>
        <begin position="635"/>
        <end position="645"/>
    </location>
</feature>
<evidence type="ECO:0000313" key="5">
    <source>
        <dbReference type="Proteomes" id="UP000691718"/>
    </source>
</evidence>
<accession>A0A8S3XIS2</accession>
<organism evidence="4 5">
    <name type="scientific">Parnassius apollo</name>
    <name type="common">Apollo butterfly</name>
    <name type="synonym">Papilio apollo</name>
    <dbReference type="NCBI Taxonomy" id="110799"/>
    <lineage>
        <taxon>Eukaryota</taxon>
        <taxon>Metazoa</taxon>
        <taxon>Ecdysozoa</taxon>
        <taxon>Arthropoda</taxon>
        <taxon>Hexapoda</taxon>
        <taxon>Insecta</taxon>
        <taxon>Pterygota</taxon>
        <taxon>Neoptera</taxon>
        <taxon>Endopterygota</taxon>
        <taxon>Lepidoptera</taxon>
        <taxon>Glossata</taxon>
        <taxon>Ditrysia</taxon>
        <taxon>Papilionoidea</taxon>
        <taxon>Papilionidae</taxon>
        <taxon>Parnassiinae</taxon>
        <taxon>Parnassini</taxon>
        <taxon>Parnassius</taxon>
        <taxon>Parnassius</taxon>
    </lineage>
</organism>
<keyword evidence="1" id="KW-0539">Nucleus</keyword>
<evidence type="ECO:0000259" key="3">
    <source>
        <dbReference type="PROSITE" id="PS51031"/>
    </source>
</evidence>
<proteinExistence type="predicted"/>
<dbReference type="Pfam" id="PF10545">
    <property type="entry name" value="MADF_DNA_bdg"/>
    <property type="match status" value="1"/>
</dbReference>
<comment type="subcellular location">
    <subcellularLocation>
        <location evidence="1">Nucleus</location>
    </subcellularLocation>
</comment>
<dbReference type="Proteomes" id="UP000691718">
    <property type="component" value="Unassembled WGS sequence"/>
</dbReference>
<dbReference type="GO" id="GO:0005634">
    <property type="term" value="C:nucleus"/>
    <property type="evidence" value="ECO:0007669"/>
    <property type="project" value="UniProtKB-SubCell"/>
</dbReference>
<reference evidence="4" key="1">
    <citation type="submission" date="2021-04" db="EMBL/GenBank/DDBJ databases">
        <authorList>
            <person name="Tunstrom K."/>
        </authorList>
    </citation>
    <scope>NUCLEOTIDE SEQUENCE</scope>
</reference>
<name>A0A8S3XIS2_PARAO</name>
<dbReference type="PROSITE" id="PS51031">
    <property type="entry name" value="BESS"/>
    <property type="match status" value="1"/>
</dbReference>
<dbReference type="GO" id="GO:0006357">
    <property type="term" value="P:regulation of transcription by RNA polymerase II"/>
    <property type="evidence" value="ECO:0007669"/>
    <property type="project" value="TreeGrafter"/>
</dbReference>
<dbReference type="OrthoDB" id="6928011at2759"/>
<feature type="region of interest" description="Disordered" evidence="2">
    <location>
        <begin position="597"/>
        <end position="651"/>
    </location>
</feature>
<protein>
    <submittedName>
        <fullName evidence="4">(apollo) hypothetical protein</fullName>
    </submittedName>
</protein>